<protein>
    <recommendedName>
        <fullName evidence="3">histidine kinase</fullName>
        <ecNumber evidence="3">2.7.13.3</ecNumber>
    </recommendedName>
</protein>
<dbReference type="SUPFAM" id="SSF47384">
    <property type="entry name" value="Homodimeric domain of signal transducing histidine kinase"/>
    <property type="match status" value="1"/>
</dbReference>
<dbReference type="SUPFAM" id="SSF55874">
    <property type="entry name" value="ATPase domain of HSP90 chaperone/DNA topoisomerase II/histidine kinase"/>
    <property type="match status" value="1"/>
</dbReference>
<dbReference type="Pfam" id="PF02518">
    <property type="entry name" value="HATPase_c"/>
    <property type="match status" value="1"/>
</dbReference>
<evidence type="ECO:0000259" key="15">
    <source>
        <dbReference type="PROSITE" id="PS50109"/>
    </source>
</evidence>
<dbReference type="SMART" id="SM00387">
    <property type="entry name" value="HATPase_c"/>
    <property type="match status" value="1"/>
</dbReference>
<keyword evidence="17" id="KW-1185">Reference proteome</keyword>
<feature type="transmembrane region" description="Helical" evidence="14">
    <location>
        <begin position="12"/>
        <end position="38"/>
    </location>
</feature>
<dbReference type="EC" id="2.7.13.3" evidence="3"/>
<dbReference type="InterPro" id="IPR005467">
    <property type="entry name" value="His_kinase_dom"/>
</dbReference>
<dbReference type="CDD" id="cd00082">
    <property type="entry name" value="HisKA"/>
    <property type="match status" value="1"/>
</dbReference>
<dbReference type="PANTHER" id="PTHR45528:SF1">
    <property type="entry name" value="SENSOR HISTIDINE KINASE CPXA"/>
    <property type="match status" value="1"/>
</dbReference>
<evidence type="ECO:0000256" key="9">
    <source>
        <dbReference type="ARBA" id="ARBA00022777"/>
    </source>
</evidence>
<accession>A0ABR8VNX7</accession>
<gene>
    <name evidence="16" type="ORF">H9631_15395</name>
</gene>
<sequence length="584" mass="67978">MKLQRRITFHFFIQLVILFVFAFFFFLFLFFVVTNLLIREELDTNTVTGLVETIPTVSVIEDDEMELDKKWSKLMAENKMWMQVINQNGDVIYNEHVPKSLKQSYTLNELLRIEETRELGDYRIYPEYDSWFNGKYYFLFGIQDHDAHMLKEWFESYHHQGLADKNRLPGLEKKLQELDGYVQIYKKGELVQTIGTEHEENVRQLDIIERIYEPGKYPTEVKVYNDSETDSSWLLYLPKKESRSLAWPFSKGTQMLLIAILTSLFFTVLISVWNGYRYGRPLLLFANWLERMGKGNYGEVFTEKEKKKVFKKQGNTRHRYRLYQEVFQSFYLMAEKLDHAEREREILERSRAEWMAGISHDLRTPLSSIQGYGHMLESSKYNFSAAELEEIGKVIRTKGEYMLQLVNDFSLVFQLKNRGVTLKKNTIEVNHFVQKAIGKFKEDYTLSAYSFEFFGFAEPLYITLDTKWFTRVLDNLMNNAIKHNPPNTDIVVRILGTDEAVNIQIEDNGIGMDEEAVQNLFNRYYRGTNTSEKTDGLGLGMSIAKAIVELHDGDIAVASEVGKGTSITIVLPLDDGLAKEGSTA</sequence>
<evidence type="ECO:0000313" key="16">
    <source>
        <dbReference type="EMBL" id="MBD8006464.1"/>
    </source>
</evidence>
<reference evidence="16 17" key="1">
    <citation type="submission" date="2020-08" db="EMBL/GenBank/DDBJ databases">
        <title>A Genomic Blueprint of the Chicken Gut Microbiome.</title>
        <authorList>
            <person name="Gilroy R."/>
            <person name="Ravi A."/>
            <person name="Getino M."/>
            <person name="Pursley I."/>
            <person name="Horton D.L."/>
            <person name="Alikhan N.-F."/>
            <person name="Baker D."/>
            <person name="Gharbi K."/>
            <person name="Hall N."/>
            <person name="Watson M."/>
            <person name="Adriaenssens E.M."/>
            <person name="Foster-Nyarko E."/>
            <person name="Jarju S."/>
            <person name="Secka A."/>
            <person name="Antonio M."/>
            <person name="Oren A."/>
            <person name="Chaudhuri R."/>
            <person name="La Ragione R.M."/>
            <person name="Hildebrand F."/>
            <person name="Pallen M.J."/>
        </authorList>
    </citation>
    <scope>NUCLEOTIDE SEQUENCE [LARGE SCALE GENOMIC DNA]</scope>
    <source>
        <strain evidence="16 17">Sa1BUA2</strain>
    </source>
</reference>
<dbReference type="GO" id="GO:0016301">
    <property type="term" value="F:kinase activity"/>
    <property type="evidence" value="ECO:0007669"/>
    <property type="project" value="UniProtKB-KW"/>
</dbReference>
<evidence type="ECO:0000256" key="10">
    <source>
        <dbReference type="ARBA" id="ARBA00022840"/>
    </source>
</evidence>
<dbReference type="CDD" id="cd00075">
    <property type="entry name" value="HATPase"/>
    <property type="match status" value="1"/>
</dbReference>
<keyword evidence="10" id="KW-0067">ATP-binding</keyword>
<dbReference type="InterPro" id="IPR004358">
    <property type="entry name" value="Sig_transdc_His_kin-like_C"/>
</dbReference>
<organism evidence="16 17">
    <name type="scientific">Bacillus norwichensis</name>
    <dbReference type="NCBI Taxonomy" id="2762217"/>
    <lineage>
        <taxon>Bacteria</taxon>
        <taxon>Bacillati</taxon>
        <taxon>Bacillota</taxon>
        <taxon>Bacilli</taxon>
        <taxon>Bacillales</taxon>
        <taxon>Bacillaceae</taxon>
        <taxon>Bacillus</taxon>
    </lineage>
</organism>
<feature type="domain" description="Histidine kinase" evidence="15">
    <location>
        <begin position="357"/>
        <end position="575"/>
    </location>
</feature>
<keyword evidence="12" id="KW-0902">Two-component regulatory system</keyword>
<evidence type="ECO:0000256" key="5">
    <source>
        <dbReference type="ARBA" id="ARBA00022553"/>
    </source>
</evidence>
<keyword evidence="7 14" id="KW-0812">Transmembrane</keyword>
<keyword evidence="5" id="KW-0597">Phosphoprotein</keyword>
<keyword evidence="8" id="KW-0547">Nucleotide-binding</keyword>
<evidence type="ECO:0000256" key="4">
    <source>
        <dbReference type="ARBA" id="ARBA00022475"/>
    </source>
</evidence>
<comment type="subcellular location">
    <subcellularLocation>
        <location evidence="2">Cell membrane</location>
        <topology evidence="2">Multi-pass membrane protein</topology>
    </subcellularLocation>
</comment>
<evidence type="ECO:0000256" key="11">
    <source>
        <dbReference type="ARBA" id="ARBA00022989"/>
    </source>
</evidence>
<proteinExistence type="predicted"/>
<keyword evidence="6" id="KW-0808">Transferase</keyword>
<dbReference type="Proteomes" id="UP000648182">
    <property type="component" value="Unassembled WGS sequence"/>
</dbReference>
<keyword evidence="13 14" id="KW-0472">Membrane</keyword>
<keyword evidence="4" id="KW-1003">Cell membrane</keyword>
<comment type="caution">
    <text evidence="16">The sequence shown here is derived from an EMBL/GenBank/DDBJ whole genome shotgun (WGS) entry which is preliminary data.</text>
</comment>
<evidence type="ECO:0000256" key="2">
    <source>
        <dbReference type="ARBA" id="ARBA00004651"/>
    </source>
</evidence>
<keyword evidence="11 14" id="KW-1133">Transmembrane helix</keyword>
<evidence type="ECO:0000256" key="14">
    <source>
        <dbReference type="SAM" id="Phobius"/>
    </source>
</evidence>
<evidence type="ECO:0000256" key="8">
    <source>
        <dbReference type="ARBA" id="ARBA00022741"/>
    </source>
</evidence>
<dbReference type="Gene3D" id="1.10.287.130">
    <property type="match status" value="1"/>
</dbReference>
<dbReference type="EMBL" id="JACSPV010000031">
    <property type="protein sequence ID" value="MBD8006464.1"/>
    <property type="molecule type" value="Genomic_DNA"/>
</dbReference>
<evidence type="ECO:0000256" key="6">
    <source>
        <dbReference type="ARBA" id="ARBA00022679"/>
    </source>
</evidence>
<dbReference type="PRINTS" id="PR00344">
    <property type="entry name" value="BCTRLSENSOR"/>
</dbReference>
<dbReference type="SMART" id="SM00388">
    <property type="entry name" value="HisKA"/>
    <property type="match status" value="1"/>
</dbReference>
<keyword evidence="9 16" id="KW-0418">Kinase</keyword>
<dbReference type="InterPro" id="IPR036097">
    <property type="entry name" value="HisK_dim/P_sf"/>
</dbReference>
<dbReference type="PANTHER" id="PTHR45528">
    <property type="entry name" value="SENSOR HISTIDINE KINASE CPXA"/>
    <property type="match status" value="1"/>
</dbReference>
<dbReference type="Gene3D" id="3.30.565.10">
    <property type="entry name" value="Histidine kinase-like ATPase, C-terminal domain"/>
    <property type="match status" value="1"/>
</dbReference>
<dbReference type="InterPro" id="IPR003661">
    <property type="entry name" value="HisK_dim/P_dom"/>
</dbReference>
<comment type="catalytic activity">
    <reaction evidence="1">
        <text>ATP + protein L-histidine = ADP + protein N-phospho-L-histidine.</text>
        <dbReference type="EC" id="2.7.13.3"/>
    </reaction>
</comment>
<evidence type="ECO:0000256" key="13">
    <source>
        <dbReference type="ARBA" id="ARBA00023136"/>
    </source>
</evidence>
<dbReference type="Pfam" id="PF00512">
    <property type="entry name" value="HisKA"/>
    <property type="match status" value="1"/>
</dbReference>
<evidence type="ECO:0000256" key="3">
    <source>
        <dbReference type="ARBA" id="ARBA00012438"/>
    </source>
</evidence>
<name>A0ABR8VNX7_9BACI</name>
<evidence type="ECO:0000256" key="7">
    <source>
        <dbReference type="ARBA" id="ARBA00022692"/>
    </source>
</evidence>
<evidence type="ECO:0000256" key="12">
    <source>
        <dbReference type="ARBA" id="ARBA00023012"/>
    </source>
</evidence>
<evidence type="ECO:0000313" key="17">
    <source>
        <dbReference type="Proteomes" id="UP000648182"/>
    </source>
</evidence>
<dbReference type="InterPro" id="IPR050398">
    <property type="entry name" value="HssS/ArlS-like"/>
</dbReference>
<evidence type="ECO:0000256" key="1">
    <source>
        <dbReference type="ARBA" id="ARBA00000085"/>
    </source>
</evidence>
<dbReference type="InterPro" id="IPR036890">
    <property type="entry name" value="HATPase_C_sf"/>
</dbReference>
<feature type="transmembrane region" description="Helical" evidence="14">
    <location>
        <begin position="255"/>
        <end position="276"/>
    </location>
</feature>
<dbReference type="PROSITE" id="PS50109">
    <property type="entry name" value="HIS_KIN"/>
    <property type="match status" value="1"/>
</dbReference>
<dbReference type="RefSeq" id="WP_191814328.1">
    <property type="nucleotide sequence ID" value="NZ_JACSPV010000031.1"/>
</dbReference>
<dbReference type="InterPro" id="IPR003594">
    <property type="entry name" value="HATPase_dom"/>
</dbReference>